<gene>
    <name evidence="5" type="ORF">HYN04_08285</name>
</gene>
<feature type="signal peptide" evidence="4">
    <location>
        <begin position="1"/>
        <end position="24"/>
    </location>
</feature>
<keyword evidence="1" id="KW-0677">Repeat</keyword>
<sequence length="186" mass="20142">MWNRYMGAFLGAALASGVAGSAQAAITVLGGGFAQACSEAAVTGELDRKFEELCTLALDTEALNARDRAGTLVNRGVFKLRRQEYPAALRDFEAALKRQPEMGEALVNRGAARLGLKAPEAALADINRALELGVSEPAKAHYNRAIAHERVGDIRSAWLDYTKAAELDPEWDAPRKELARFTVSRK</sequence>
<dbReference type="GO" id="GO:0046813">
    <property type="term" value="P:receptor-mediated virion attachment to host cell"/>
    <property type="evidence" value="ECO:0007669"/>
    <property type="project" value="TreeGrafter"/>
</dbReference>
<dbReference type="PANTHER" id="PTHR44858">
    <property type="entry name" value="TETRATRICOPEPTIDE REPEAT PROTEIN 6"/>
    <property type="match status" value="1"/>
</dbReference>
<feature type="chain" id="PRO_5016292803" evidence="4">
    <location>
        <begin position="25"/>
        <end position="186"/>
    </location>
</feature>
<name>A0A2Z3HWR0_9CAUL</name>
<dbReference type="InterPro" id="IPR019734">
    <property type="entry name" value="TPR_rpt"/>
</dbReference>
<proteinExistence type="predicted"/>
<reference evidence="6" key="1">
    <citation type="submission" date="2018-05" db="EMBL/GenBank/DDBJ databases">
        <title>Genome sequencing of Phenylobacterium sp. HYN0004.</title>
        <authorList>
            <person name="Yi H."/>
            <person name="Baek C."/>
        </authorList>
    </citation>
    <scope>NUCLEOTIDE SEQUENCE [LARGE SCALE GENOMIC DNA]</scope>
    <source>
        <strain evidence="6">HYN0004</strain>
    </source>
</reference>
<evidence type="ECO:0000313" key="5">
    <source>
        <dbReference type="EMBL" id="AWM77761.1"/>
    </source>
</evidence>
<dbReference type="GO" id="GO:0009279">
    <property type="term" value="C:cell outer membrane"/>
    <property type="evidence" value="ECO:0007669"/>
    <property type="project" value="TreeGrafter"/>
</dbReference>
<dbReference type="InterPro" id="IPR011990">
    <property type="entry name" value="TPR-like_helical_dom_sf"/>
</dbReference>
<evidence type="ECO:0000313" key="6">
    <source>
        <dbReference type="Proteomes" id="UP000247763"/>
    </source>
</evidence>
<feature type="repeat" description="TPR" evidence="3">
    <location>
        <begin position="138"/>
        <end position="171"/>
    </location>
</feature>
<evidence type="ECO:0000256" key="4">
    <source>
        <dbReference type="SAM" id="SignalP"/>
    </source>
</evidence>
<feature type="repeat" description="TPR" evidence="3">
    <location>
        <begin position="69"/>
        <end position="102"/>
    </location>
</feature>
<dbReference type="InterPro" id="IPR050498">
    <property type="entry name" value="Ycf3"/>
</dbReference>
<accession>A0A2Z3HWR0</accession>
<dbReference type="RefSeq" id="WP_110450328.1">
    <property type="nucleotide sequence ID" value="NZ_CP029479.1"/>
</dbReference>
<dbReference type="PANTHER" id="PTHR44858:SF1">
    <property type="entry name" value="UDP-N-ACETYLGLUCOSAMINE--PEPTIDE N-ACETYLGLUCOSAMINYLTRANSFERASE SPINDLY-RELATED"/>
    <property type="match status" value="1"/>
</dbReference>
<keyword evidence="6" id="KW-1185">Reference proteome</keyword>
<evidence type="ECO:0000256" key="2">
    <source>
        <dbReference type="ARBA" id="ARBA00022803"/>
    </source>
</evidence>
<dbReference type="Proteomes" id="UP000247763">
    <property type="component" value="Chromosome"/>
</dbReference>
<keyword evidence="4" id="KW-0732">Signal</keyword>
<evidence type="ECO:0000256" key="3">
    <source>
        <dbReference type="PROSITE-ProRule" id="PRU00339"/>
    </source>
</evidence>
<organism evidence="5 6">
    <name type="scientific">Phenylobacterium parvum</name>
    <dbReference type="NCBI Taxonomy" id="2201350"/>
    <lineage>
        <taxon>Bacteria</taxon>
        <taxon>Pseudomonadati</taxon>
        <taxon>Pseudomonadota</taxon>
        <taxon>Alphaproteobacteria</taxon>
        <taxon>Caulobacterales</taxon>
        <taxon>Caulobacteraceae</taxon>
        <taxon>Phenylobacterium</taxon>
    </lineage>
</organism>
<dbReference type="OrthoDB" id="7594766at2"/>
<dbReference type="SUPFAM" id="SSF48452">
    <property type="entry name" value="TPR-like"/>
    <property type="match status" value="1"/>
</dbReference>
<dbReference type="PROSITE" id="PS50005">
    <property type="entry name" value="TPR"/>
    <property type="match status" value="2"/>
</dbReference>
<dbReference type="Gene3D" id="1.25.40.10">
    <property type="entry name" value="Tetratricopeptide repeat domain"/>
    <property type="match status" value="1"/>
</dbReference>
<keyword evidence="2 3" id="KW-0802">TPR repeat</keyword>
<protein>
    <submittedName>
        <fullName evidence="5">Uncharacterized protein</fullName>
    </submittedName>
</protein>
<dbReference type="KEGG" id="phb:HYN04_08285"/>
<dbReference type="AlphaFoldDB" id="A0A2Z3HWR0"/>
<dbReference type="EMBL" id="CP029479">
    <property type="protein sequence ID" value="AWM77761.1"/>
    <property type="molecule type" value="Genomic_DNA"/>
</dbReference>
<evidence type="ECO:0000256" key="1">
    <source>
        <dbReference type="ARBA" id="ARBA00022737"/>
    </source>
</evidence>
<dbReference type="SMART" id="SM00028">
    <property type="entry name" value="TPR"/>
    <property type="match status" value="3"/>
</dbReference>